<evidence type="ECO:0000313" key="1">
    <source>
        <dbReference type="EMBL" id="GBN54219.1"/>
    </source>
</evidence>
<organism evidence="1 2">
    <name type="scientific">Araneus ventricosus</name>
    <name type="common">Orbweaver spider</name>
    <name type="synonym">Epeira ventricosa</name>
    <dbReference type="NCBI Taxonomy" id="182803"/>
    <lineage>
        <taxon>Eukaryota</taxon>
        <taxon>Metazoa</taxon>
        <taxon>Ecdysozoa</taxon>
        <taxon>Arthropoda</taxon>
        <taxon>Chelicerata</taxon>
        <taxon>Arachnida</taxon>
        <taxon>Araneae</taxon>
        <taxon>Araneomorphae</taxon>
        <taxon>Entelegynae</taxon>
        <taxon>Araneoidea</taxon>
        <taxon>Araneidae</taxon>
        <taxon>Araneus</taxon>
    </lineage>
</organism>
<proteinExistence type="predicted"/>
<gene>
    <name evidence="1" type="ORF">AVEN_229848_1</name>
</gene>
<dbReference type="EMBL" id="BGPR01012044">
    <property type="protein sequence ID" value="GBN54219.1"/>
    <property type="molecule type" value="Genomic_DNA"/>
</dbReference>
<evidence type="ECO:0000313" key="2">
    <source>
        <dbReference type="Proteomes" id="UP000499080"/>
    </source>
</evidence>
<reference evidence="1 2" key="1">
    <citation type="journal article" date="2019" name="Sci. Rep.">
        <title>Orb-weaving spider Araneus ventricosus genome elucidates the spidroin gene catalogue.</title>
        <authorList>
            <person name="Kono N."/>
            <person name="Nakamura H."/>
            <person name="Ohtoshi R."/>
            <person name="Moran D.A.P."/>
            <person name="Shinohara A."/>
            <person name="Yoshida Y."/>
            <person name="Fujiwara M."/>
            <person name="Mori M."/>
            <person name="Tomita M."/>
            <person name="Arakawa K."/>
        </authorList>
    </citation>
    <scope>NUCLEOTIDE SEQUENCE [LARGE SCALE GENOMIC DNA]</scope>
</reference>
<protein>
    <submittedName>
        <fullName evidence="1">Uncharacterized protein</fullName>
    </submittedName>
</protein>
<comment type="caution">
    <text evidence="1">The sequence shown here is derived from an EMBL/GenBank/DDBJ whole genome shotgun (WGS) entry which is preliminary data.</text>
</comment>
<name>A0A4Y2PSQ0_ARAVE</name>
<keyword evidence="2" id="KW-1185">Reference proteome</keyword>
<dbReference type="Proteomes" id="UP000499080">
    <property type="component" value="Unassembled WGS sequence"/>
</dbReference>
<dbReference type="AlphaFoldDB" id="A0A4Y2PSQ0"/>
<sequence length="91" mass="10388">MTKTGSCAKKHETINQPKIGKAIFKRVTSHFQGRNDYPRLRIAPRPVFDMHARDLLNQHFDLARSLALICKRKTVMDNGIVKARNILAGNF</sequence>
<accession>A0A4Y2PSQ0</accession>